<dbReference type="InterPro" id="IPR002629">
    <property type="entry name" value="Met_Synth_C/arc"/>
</dbReference>
<dbReference type="Pfam" id="PF01717">
    <property type="entry name" value="Meth_synt_2"/>
    <property type="match status" value="1"/>
</dbReference>
<dbReference type="NCBIfam" id="NF002119">
    <property type="entry name" value="PRK00957.1"/>
    <property type="match status" value="1"/>
</dbReference>
<evidence type="ECO:0000313" key="5">
    <source>
        <dbReference type="EMBL" id="MDV0441151.1"/>
    </source>
</evidence>
<dbReference type="EC" id="2.1.1.14" evidence="5"/>
<dbReference type="AlphaFoldDB" id="A0AAE4MBM1"/>
<keyword evidence="5" id="KW-0489">Methyltransferase</keyword>
<name>A0AAE4MBM1_9EURY</name>
<evidence type="ECO:0000256" key="3">
    <source>
        <dbReference type="ARBA" id="ARBA00022833"/>
    </source>
</evidence>
<dbReference type="RefSeq" id="WP_338093542.1">
    <property type="nucleotide sequence ID" value="NZ_JAWDKA010000001.1"/>
</dbReference>
<dbReference type="GO" id="GO:0009086">
    <property type="term" value="P:methionine biosynthetic process"/>
    <property type="evidence" value="ECO:0007669"/>
    <property type="project" value="InterPro"/>
</dbReference>
<dbReference type="EMBL" id="JAWDKA010000001">
    <property type="protein sequence ID" value="MDV0441151.1"/>
    <property type="molecule type" value="Genomic_DNA"/>
</dbReference>
<organism evidence="5 6">
    <name type="scientific">Methanorbis furvi</name>
    <dbReference type="NCBI Taxonomy" id="3028299"/>
    <lineage>
        <taxon>Archaea</taxon>
        <taxon>Methanobacteriati</taxon>
        <taxon>Methanobacteriota</taxon>
        <taxon>Stenosarchaea group</taxon>
        <taxon>Methanomicrobia</taxon>
        <taxon>Methanomicrobiales</taxon>
        <taxon>Methanocorpusculaceae</taxon>
        <taxon>Methanorbis</taxon>
    </lineage>
</organism>
<reference evidence="5" key="1">
    <citation type="submission" date="2023-06" db="EMBL/GenBank/DDBJ databases">
        <title>Genome sequence of Methancorpusculaceae sp. Ag1.</title>
        <authorList>
            <person name="Protasov E."/>
            <person name="Platt K."/>
            <person name="Poehlein A."/>
            <person name="Daniel R."/>
            <person name="Brune A."/>
        </authorList>
    </citation>
    <scope>NUCLEOTIDE SEQUENCE</scope>
    <source>
        <strain evidence="5">Ag1</strain>
    </source>
</reference>
<accession>A0AAE4MBM1</accession>
<proteinExistence type="predicted"/>
<gene>
    <name evidence="5" type="primary">metE</name>
    <name evidence="5" type="ORF">McpAg1_03300</name>
</gene>
<dbReference type="Gene3D" id="3.20.20.210">
    <property type="match status" value="1"/>
</dbReference>
<dbReference type="GO" id="GO:0008270">
    <property type="term" value="F:zinc ion binding"/>
    <property type="evidence" value="ECO:0007669"/>
    <property type="project" value="InterPro"/>
</dbReference>
<evidence type="ECO:0000256" key="1">
    <source>
        <dbReference type="ARBA" id="ARBA00001947"/>
    </source>
</evidence>
<dbReference type="GO" id="GO:0003871">
    <property type="term" value="F:5-methyltetrahydropteroyltriglutamate-homocysteine S-methyltransferase activity"/>
    <property type="evidence" value="ECO:0007669"/>
    <property type="project" value="UniProtKB-EC"/>
</dbReference>
<dbReference type="Proteomes" id="UP001273136">
    <property type="component" value="Unassembled WGS sequence"/>
</dbReference>
<feature type="domain" description="Cobalamin-independent methionine synthase MetE C-terminal/archaeal" evidence="4">
    <location>
        <begin position="7"/>
        <end position="291"/>
    </location>
</feature>
<keyword evidence="3" id="KW-0862">Zinc</keyword>
<evidence type="ECO:0000259" key="4">
    <source>
        <dbReference type="Pfam" id="PF01717"/>
    </source>
</evidence>
<dbReference type="CDD" id="cd03311">
    <property type="entry name" value="CIMS_C_terminal_like"/>
    <property type="match status" value="1"/>
</dbReference>
<protein>
    <submittedName>
        <fullName evidence="5">5-methyltetrahydropteroyltriglutamate--homocysteine methyltransferase</fullName>
        <ecNumber evidence="5">2.1.1.14</ecNumber>
    </submittedName>
</protein>
<dbReference type="GO" id="GO:0032259">
    <property type="term" value="P:methylation"/>
    <property type="evidence" value="ECO:0007669"/>
    <property type="project" value="UniProtKB-KW"/>
</dbReference>
<evidence type="ECO:0000313" key="6">
    <source>
        <dbReference type="Proteomes" id="UP001273136"/>
    </source>
</evidence>
<evidence type="ECO:0000256" key="2">
    <source>
        <dbReference type="ARBA" id="ARBA00022723"/>
    </source>
</evidence>
<keyword evidence="2" id="KW-0479">Metal-binding</keyword>
<sequence>MQLPKLLPTTVVGSFPCVKGSGFLGLVDPYKHAVKFAVAEQLRAGVDIISDGQVRADMVQAFVSKLPGINGNTVIGPIGISEKPITVADTRYALTQTKYVKGILTGPCTLAYALKIETPSYRDREELVLDLAAALHSEAKFLAATGVYMIQVDEPILSTGAMDIETAKEALKIIFKGIETPTCIHTCGRLNTVSSEWTRLPVDVIDFEYSVSPENLSDISRHDLRNKKIGCGCVKSSETQVESVEEIEKRVRLCVESFGAENILIDPDCGLRMLTPEVAFAKLANMCEAVKNVRAEL</sequence>
<keyword evidence="5" id="KW-0808">Transferase</keyword>
<keyword evidence="6" id="KW-1185">Reference proteome</keyword>
<dbReference type="SUPFAM" id="SSF51726">
    <property type="entry name" value="UROD/MetE-like"/>
    <property type="match status" value="1"/>
</dbReference>
<comment type="cofactor">
    <cofactor evidence="1">
        <name>Zn(2+)</name>
        <dbReference type="ChEBI" id="CHEBI:29105"/>
    </cofactor>
</comment>
<comment type="caution">
    <text evidence="5">The sequence shown here is derived from an EMBL/GenBank/DDBJ whole genome shotgun (WGS) entry which is preliminary data.</text>
</comment>
<dbReference type="PANTHER" id="PTHR30519">
    <property type="entry name" value="5-METHYLTETRAHYDROPTEROYLTRIGLUTAMATE--HOMOCYSTEINE METHYLTRANSFERASE"/>
    <property type="match status" value="1"/>
</dbReference>
<dbReference type="InterPro" id="IPR038071">
    <property type="entry name" value="UROD/MetE-like_sf"/>
</dbReference>